<dbReference type="InterPro" id="IPR022479">
    <property type="entry name" value="PqqD_bac"/>
</dbReference>
<name>A0A371XEL4_9HYPH</name>
<sequence length="99" mass="11195">MTPLDAARPLAKADSAPRLPRHVRLHFDQIRGAWALLSPEKVLWPDEVSLSILKLCDGRRSIAEICGELAIQYEADVDEIQTDVLAFAQDWSDRMVLRL</sequence>
<accession>A0A371XEL4</accession>
<dbReference type="GO" id="GO:0018189">
    <property type="term" value="P:pyrroloquinoline quinone biosynthetic process"/>
    <property type="evidence" value="ECO:0007669"/>
    <property type="project" value="UniProtKB-UniPathway"/>
</dbReference>
<comment type="caution">
    <text evidence="4">The sequence shown here is derived from an EMBL/GenBank/DDBJ whole genome shotgun (WGS) entry which is preliminary data.</text>
</comment>
<protein>
    <submittedName>
        <fullName evidence="4">Pyrroloquinoline quinone biosynthesis peptide chaperone PqqD</fullName>
    </submittedName>
</protein>
<dbReference type="Proteomes" id="UP000262379">
    <property type="component" value="Unassembled WGS sequence"/>
</dbReference>
<dbReference type="AlphaFoldDB" id="A0A371XEL4"/>
<comment type="pathway">
    <text evidence="1">Cofactor biosynthesis; pyrroloquinoline quinone biosynthesis.</text>
</comment>
<keyword evidence="3" id="KW-0884">PQQ biosynthesis</keyword>
<keyword evidence="5" id="KW-1185">Reference proteome</keyword>
<dbReference type="GO" id="GO:0048038">
    <property type="term" value="F:quinone binding"/>
    <property type="evidence" value="ECO:0007669"/>
    <property type="project" value="InterPro"/>
</dbReference>
<dbReference type="InterPro" id="IPR008792">
    <property type="entry name" value="PQQD"/>
</dbReference>
<dbReference type="UniPathway" id="UPA00539"/>
<reference evidence="5" key="1">
    <citation type="submission" date="2018-08" db="EMBL/GenBank/DDBJ databases">
        <authorList>
            <person name="Im W.T."/>
        </authorList>
    </citation>
    <scope>NUCLEOTIDE SEQUENCE [LARGE SCALE GENOMIC DNA]</scope>
    <source>
        <strain evidence="5">LA-28</strain>
    </source>
</reference>
<dbReference type="InterPro" id="IPR041881">
    <property type="entry name" value="PqqD_sf"/>
</dbReference>
<evidence type="ECO:0000256" key="1">
    <source>
        <dbReference type="ARBA" id="ARBA00004886"/>
    </source>
</evidence>
<evidence type="ECO:0000313" key="4">
    <source>
        <dbReference type="EMBL" id="RFC67667.1"/>
    </source>
</evidence>
<evidence type="ECO:0000256" key="3">
    <source>
        <dbReference type="ARBA" id="ARBA00022905"/>
    </source>
</evidence>
<evidence type="ECO:0000313" key="5">
    <source>
        <dbReference type="Proteomes" id="UP000262379"/>
    </source>
</evidence>
<comment type="subunit">
    <text evidence="2">Monomer. Interacts with PqqE.</text>
</comment>
<dbReference type="Pfam" id="PF05402">
    <property type="entry name" value="PqqD"/>
    <property type="match status" value="1"/>
</dbReference>
<evidence type="ECO:0000256" key="2">
    <source>
        <dbReference type="ARBA" id="ARBA00011741"/>
    </source>
</evidence>
<gene>
    <name evidence="4" type="primary">pqqD</name>
    <name evidence="4" type="ORF">DY251_08670</name>
</gene>
<dbReference type="EMBL" id="QURN01000006">
    <property type="protein sequence ID" value="RFC67667.1"/>
    <property type="molecule type" value="Genomic_DNA"/>
</dbReference>
<organism evidence="4 5">
    <name type="scientific">Mesorhizobium denitrificans</name>
    <dbReference type="NCBI Taxonomy" id="2294114"/>
    <lineage>
        <taxon>Bacteria</taxon>
        <taxon>Pseudomonadati</taxon>
        <taxon>Pseudomonadota</taxon>
        <taxon>Alphaproteobacteria</taxon>
        <taxon>Hyphomicrobiales</taxon>
        <taxon>Phyllobacteriaceae</taxon>
        <taxon>Mesorhizobium</taxon>
    </lineage>
</organism>
<dbReference type="NCBIfam" id="TIGR03859">
    <property type="entry name" value="PQQ_PqqD"/>
    <property type="match status" value="1"/>
</dbReference>
<dbReference type="Gene3D" id="1.10.10.1150">
    <property type="entry name" value="Coenzyme PQQ synthesis protein D (PqqD)"/>
    <property type="match status" value="1"/>
</dbReference>
<dbReference type="RefSeq" id="WP_116623501.1">
    <property type="nucleotide sequence ID" value="NZ_QURN01000006.1"/>
</dbReference>
<proteinExistence type="predicted"/>